<dbReference type="Gene3D" id="1.20.5.340">
    <property type="match status" value="1"/>
</dbReference>
<sequence length="181" mass="18709">MDDNKVSVTLAAPAKIGGKVLSAGVTVTVSAGVAKQLGEPFDTSDTPLAVDFDTEVEEVAKVLADQRIKDAVETAVATIASENEKLVAENDHLRKSLTDANNAVATISSENEKLVIEVDRLGKALEDAKAEVAAATDNQKDAAGTITDLRNRVTELETALADATKPATEGDPAPAAGKATK</sequence>
<evidence type="ECO:0000313" key="3">
    <source>
        <dbReference type="EMBL" id="MET3611747.1"/>
    </source>
</evidence>
<comment type="caution">
    <text evidence="3">The sequence shown here is derived from an EMBL/GenBank/DDBJ whole genome shotgun (WGS) entry which is preliminary data.</text>
</comment>
<keyword evidence="4" id="KW-1185">Reference proteome</keyword>
<dbReference type="Proteomes" id="UP001549047">
    <property type="component" value="Unassembled WGS sequence"/>
</dbReference>
<evidence type="ECO:0000256" key="1">
    <source>
        <dbReference type="SAM" id="Coils"/>
    </source>
</evidence>
<feature type="region of interest" description="Disordered" evidence="2">
    <location>
        <begin position="158"/>
        <end position="181"/>
    </location>
</feature>
<dbReference type="EMBL" id="JBEPMB010000001">
    <property type="protein sequence ID" value="MET3611747.1"/>
    <property type="molecule type" value="Genomic_DNA"/>
</dbReference>
<dbReference type="RefSeq" id="WP_354553956.1">
    <property type="nucleotide sequence ID" value="NZ_JBEPMB010000001.1"/>
</dbReference>
<gene>
    <name evidence="3" type="ORF">ABID16_000052</name>
</gene>
<keyword evidence="1" id="KW-0175">Coiled coil</keyword>
<organism evidence="3 4">
    <name type="scientific">Rhizobium aquaticum</name>
    <dbReference type="NCBI Taxonomy" id="1549636"/>
    <lineage>
        <taxon>Bacteria</taxon>
        <taxon>Pseudomonadati</taxon>
        <taxon>Pseudomonadota</taxon>
        <taxon>Alphaproteobacteria</taxon>
        <taxon>Hyphomicrobiales</taxon>
        <taxon>Rhizobiaceae</taxon>
        <taxon>Rhizobium/Agrobacterium group</taxon>
        <taxon>Rhizobium</taxon>
    </lineage>
</organism>
<evidence type="ECO:0000313" key="4">
    <source>
        <dbReference type="Proteomes" id="UP001549047"/>
    </source>
</evidence>
<proteinExistence type="predicted"/>
<evidence type="ECO:0000256" key="2">
    <source>
        <dbReference type="SAM" id="MobiDB-lite"/>
    </source>
</evidence>
<reference evidence="3 4" key="1">
    <citation type="submission" date="2024-06" db="EMBL/GenBank/DDBJ databases">
        <title>Genomic Encyclopedia of Type Strains, Phase IV (KMG-IV): sequencing the most valuable type-strain genomes for metagenomic binning, comparative biology and taxonomic classification.</title>
        <authorList>
            <person name="Goeker M."/>
        </authorList>
    </citation>
    <scope>NUCLEOTIDE SEQUENCE [LARGE SCALE GENOMIC DNA]</scope>
    <source>
        <strain evidence="3 4">DSM 29780</strain>
    </source>
</reference>
<accession>A0ABV2ITE1</accession>
<protein>
    <submittedName>
        <fullName evidence="3">Regulator of replication initiation timing</fullName>
    </submittedName>
</protein>
<name>A0ABV2ITE1_9HYPH</name>
<feature type="coiled-coil region" evidence="1">
    <location>
        <begin position="83"/>
        <end position="138"/>
    </location>
</feature>